<protein>
    <recommendedName>
        <fullName evidence="3">SHOCT domain-containing protein</fullName>
    </recommendedName>
</protein>
<reference evidence="1 2" key="1">
    <citation type="submission" date="2020-07" db="EMBL/GenBank/DDBJ databases">
        <title>Genomic Encyclopedia of Archaeal and Bacterial Type Strains, Phase II (KMG-II): from individual species to whole genera.</title>
        <authorList>
            <person name="Goeker M."/>
        </authorList>
    </citation>
    <scope>NUCLEOTIDE SEQUENCE [LARGE SCALE GENOMIC DNA]</scope>
    <source>
        <strain evidence="1 2">DSM 21226</strain>
    </source>
</reference>
<comment type="caution">
    <text evidence="1">The sequence shown here is derived from an EMBL/GenBank/DDBJ whole genome shotgun (WGS) entry which is preliminary data.</text>
</comment>
<dbReference type="RefSeq" id="WP_179632962.1">
    <property type="nucleotide sequence ID" value="NZ_JACCFH010000001.1"/>
</dbReference>
<accession>A0A7Y9QWU6</accession>
<name>A0A7Y9QWU6_9BURK</name>
<dbReference type="Proteomes" id="UP000518288">
    <property type="component" value="Unassembled WGS sequence"/>
</dbReference>
<evidence type="ECO:0000313" key="2">
    <source>
        <dbReference type="Proteomes" id="UP000518288"/>
    </source>
</evidence>
<proteinExistence type="predicted"/>
<dbReference type="AlphaFoldDB" id="A0A7Y9QWU6"/>
<gene>
    <name evidence="1" type="ORF">BDD16_001015</name>
</gene>
<keyword evidence="2" id="KW-1185">Reference proteome</keyword>
<sequence>MQSLTAAGQQAVQQIAARHGFSPEAVTHMLWAVWNGNGSMAQFSHWEFGGSGQWMRGGMIMLGDMFNNQLKGRVDSLCSELSQLLASRSDLVPPAPAAVTWWPAWLGSPNATGAQNNTRYAYFANSRRLAVDTGGDVWVYDTLDHQIGGFSQQQGSGGGMTFSSQYGTVNLGSLPVVLRNGQEVQAAPVAAPASAPTPAPAYGAPAFNAPSSPVAAPPAGDATAIFAAIERLGDLQSKGLLTAEEFAAKKSELLGRL</sequence>
<evidence type="ECO:0000313" key="1">
    <source>
        <dbReference type="EMBL" id="NYG32029.1"/>
    </source>
</evidence>
<dbReference type="EMBL" id="JACCFH010000001">
    <property type="protein sequence ID" value="NYG32029.1"/>
    <property type="molecule type" value="Genomic_DNA"/>
</dbReference>
<organism evidence="1 2">
    <name type="scientific">Sphaerotilus montanus</name>
    <dbReference type="NCBI Taxonomy" id="522889"/>
    <lineage>
        <taxon>Bacteria</taxon>
        <taxon>Pseudomonadati</taxon>
        <taxon>Pseudomonadota</taxon>
        <taxon>Betaproteobacteria</taxon>
        <taxon>Burkholderiales</taxon>
        <taxon>Sphaerotilaceae</taxon>
        <taxon>Sphaerotilus</taxon>
    </lineage>
</organism>
<evidence type="ECO:0008006" key="3">
    <source>
        <dbReference type="Google" id="ProtNLM"/>
    </source>
</evidence>